<evidence type="ECO:0000313" key="2">
    <source>
        <dbReference type="Proteomes" id="UP000077748"/>
    </source>
</evidence>
<organism evidence="1 2">
    <name type="scientific">Pseudomonas citronellolis</name>
    <dbReference type="NCBI Taxonomy" id="53408"/>
    <lineage>
        <taxon>Bacteria</taxon>
        <taxon>Pseudomonadati</taxon>
        <taxon>Pseudomonadota</taxon>
        <taxon>Gammaproteobacteria</taxon>
        <taxon>Pseudomonadales</taxon>
        <taxon>Pseudomonadaceae</taxon>
        <taxon>Pseudomonas</taxon>
    </lineage>
</organism>
<name>A0A1A9KLW7_9PSED</name>
<dbReference type="EMBL" id="CP015878">
    <property type="protein sequence ID" value="ANI17953.1"/>
    <property type="molecule type" value="Genomic_DNA"/>
</dbReference>
<reference evidence="1 2" key="1">
    <citation type="submission" date="2016-05" db="EMBL/GenBank/DDBJ databases">
        <title>Genome Sequence of Pseudomonas citronellolis Strain SJTE-3, an Estrogens and Persistent Organic Pollutants degradation strain.</title>
        <authorList>
            <person name="Liang R."/>
        </authorList>
    </citation>
    <scope>NUCLEOTIDE SEQUENCE [LARGE SCALE GENOMIC DNA]</scope>
    <source>
        <strain evidence="1 2">SJTE-3</strain>
    </source>
</reference>
<gene>
    <name evidence="1" type="ORF">A9C11_29905</name>
</gene>
<evidence type="ECO:0000313" key="1">
    <source>
        <dbReference type="EMBL" id="ANI17953.1"/>
    </source>
</evidence>
<dbReference type="Proteomes" id="UP000077748">
    <property type="component" value="Chromosome"/>
</dbReference>
<sequence length="79" mass="8489">MLEVLLTQWPSAAEISSSLSSARFQSLAAAFRRWYGQTLKFSLGHSFCPADDSAARQLVVFSISTTVSIAAGATFLQTS</sequence>
<protein>
    <submittedName>
        <fullName evidence="1">Uncharacterized protein</fullName>
    </submittedName>
</protein>
<proteinExistence type="predicted"/>
<dbReference type="AlphaFoldDB" id="A0A1A9KLW7"/>
<accession>A0A1A9KLW7</accession>